<name>A0A0F9GYV6_9ZZZZ</name>
<feature type="non-terminal residue" evidence="1">
    <location>
        <position position="1"/>
    </location>
</feature>
<evidence type="ECO:0000313" key="1">
    <source>
        <dbReference type="EMBL" id="KKL74545.1"/>
    </source>
</evidence>
<organism evidence="1">
    <name type="scientific">marine sediment metagenome</name>
    <dbReference type="NCBI Taxonomy" id="412755"/>
    <lineage>
        <taxon>unclassified sequences</taxon>
        <taxon>metagenomes</taxon>
        <taxon>ecological metagenomes</taxon>
    </lineage>
</organism>
<protein>
    <submittedName>
        <fullName evidence="1">Uncharacterized protein</fullName>
    </submittedName>
</protein>
<accession>A0A0F9GYV6</accession>
<sequence>MIQLIEFCCPAQVNIGADSGNNGLPEPDANKITELIGALKLFTIVNIKKNLKRLL</sequence>
<gene>
    <name evidence="1" type="ORF">LCGC14_2063770</name>
</gene>
<reference evidence="1" key="1">
    <citation type="journal article" date="2015" name="Nature">
        <title>Complex archaea that bridge the gap between prokaryotes and eukaryotes.</title>
        <authorList>
            <person name="Spang A."/>
            <person name="Saw J.H."/>
            <person name="Jorgensen S.L."/>
            <person name="Zaremba-Niedzwiedzka K."/>
            <person name="Martijn J."/>
            <person name="Lind A.E."/>
            <person name="van Eijk R."/>
            <person name="Schleper C."/>
            <person name="Guy L."/>
            <person name="Ettema T.J."/>
        </authorList>
    </citation>
    <scope>NUCLEOTIDE SEQUENCE</scope>
</reference>
<comment type="caution">
    <text evidence="1">The sequence shown here is derived from an EMBL/GenBank/DDBJ whole genome shotgun (WGS) entry which is preliminary data.</text>
</comment>
<dbReference type="EMBL" id="LAZR01024614">
    <property type="protein sequence ID" value="KKL74545.1"/>
    <property type="molecule type" value="Genomic_DNA"/>
</dbReference>
<dbReference type="AlphaFoldDB" id="A0A0F9GYV6"/>
<proteinExistence type="predicted"/>